<reference evidence="2" key="1">
    <citation type="journal article" date="2024" name="Proc. Natl. Acad. Sci. U.S.A.">
        <title>Extraordinary preservation of gene collinearity over three hundred million years revealed in homosporous lycophytes.</title>
        <authorList>
            <person name="Li C."/>
            <person name="Wickell D."/>
            <person name="Kuo L.Y."/>
            <person name="Chen X."/>
            <person name="Nie B."/>
            <person name="Liao X."/>
            <person name="Peng D."/>
            <person name="Ji J."/>
            <person name="Jenkins J."/>
            <person name="Williams M."/>
            <person name="Shu S."/>
            <person name="Plott C."/>
            <person name="Barry K."/>
            <person name="Rajasekar S."/>
            <person name="Grimwood J."/>
            <person name="Han X."/>
            <person name="Sun S."/>
            <person name="Hou Z."/>
            <person name="He W."/>
            <person name="Dai G."/>
            <person name="Sun C."/>
            <person name="Schmutz J."/>
            <person name="Leebens-Mack J.H."/>
            <person name="Li F.W."/>
            <person name="Wang L."/>
        </authorList>
    </citation>
    <scope>NUCLEOTIDE SEQUENCE [LARGE SCALE GENOMIC DNA]</scope>
    <source>
        <strain evidence="2">cv. PW_Plant_1</strain>
    </source>
</reference>
<dbReference type="Proteomes" id="UP001162992">
    <property type="component" value="Chromosome 21"/>
</dbReference>
<evidence type="ECO:0000313" key="1">
    <source>
        <dbReference type="EMBL" id="KAJ7517993.1"/>
    </source>
</evidence>
<evidence type="ECO:0000313" key="2">
    <source>
        <dbReference type="Proteomes" id="UP001162992"/>
    </source>
</evidence>
<sequence length="138" mass="15643">MYAEYAYTLKVDKKADIYSFGVIILELVTGKHPTDHEQFGDHISMVEWLQAKIKTSNVVLEEIVDGRLKPCPRSTAMQIESVMRIGLACTSTPPVHRPSMQRVVNMLLDIRSQNHPLISKLDLTSPLHFTHSFNQPEA</sequence>
<proteinExistence type="predicted"/>
<organism evidence="1 2">
    <name type="scientific">Diphasiastrum complanatum</name>
    <name type="common">Issler's clubmoss</name>
    <name type="synonym">Lycopodium complanatum</name>
    <dbReference type="NCBI Taxonomy" id="34168"/>
    <lineage>
        <taxon>Eukaryota</taxon>
        <taxon>Viridiplantae</taxon>
        <taxon>Streptophyta</taxon>
        <taxon>Embryophyta</taxon>
        <taxon>Tracheophyta</taxon>
        <taxon>Lycopodiopsida</taxon>
        <taxon>Lycopodiales</taxon>
        <taxon>Lycopodiaceae</taxon>
        <taxon>Lycopodioideae</taxon>
        <taxon>Diphasiastrum</taxon>
    </lineage>
</organism>
<comment type="caution">
    <text evidence="1">The sequence shown here is derived from an EMBL/GenBank/DDBJ whole genome shotgun (WGS) entry which is preliminary data.</text>
</comment>
<dbReference type="EMBL" id="CM055112">
    <property type="protein sequence ID" value="KAJ7517993.1"/>
    <property type="molecule type" value="Genomic_DNA"/>
</dbReference>
<protein>
    <submittedName>
        <fullName evidence="1">Uncharacterized protein</fullName>
    </submittedName>
</protein>
<keyword evidence="2" id="KW-1185">Reference proteome</keyword>
<name>A0ACC2AK95_DIPCM</name>
<gene>
    <name evidence="1" type="ORF">O6H91_21G049300</name>
</gene>
<accession>A0ACC2AK95</accession>